<feature type="compositionally biased region" description="Polar residues" evidence="1">
    <location>
        <begin position="117"/>
        <end position="126"/>
    </location>
</feature>
<feature type="compositionally biased region" description="Polar residues" evidence="1">
    <location>
        <begin position="227"/>
        <end position="242"/>
    </location>
</feature>
<dbReference type="Proteomes" id="UP000265520">
    <property type="component" value="Unassembled WGS sequence"/>
</dbReference>
<dbReference type="GO" id="GO:0040008">
    <property type="term" value="P:regulation of growth"/>
    <property type="evidence" value="ECO:0007669"/>
    <property type="project" value="InterPro"/>
</dbReference>
<dbReference type="AlphaFoldDB" id="A0A392MRP9"/>
<comment type="caution">
    <text evidence="2">The sequence shown here is derived from an EMBL/GenBank/DDBJ whole genome shotgun (WGS) entry which is preliminary data.</text>
</comment>
<feature type="non-terminal residue" evidence="2">
    <location>
        <position position="1"/>
    </location>
</feature>
<protein>
    <submittedName>
        <fullName evidence="2">Dentin sialophosphoprotein-like</fullName>
    </submittedName>
</protein>
<accession>A0A392MRP9</accession>
<feature type="region of interest" description="Disordered" evidence="1">
    <location>
        <begin position="1"/>
        <end position="36"/>
    </location>
</feature>
<evidence type="ECO:0000313" key="2">
    <source>
        <dbReference type="EMBL" id="MCH90121.1"/>
    </source>
</evidence>
<feature type="region of interest" description="Disordered" evidence="1">
    <location>
        <begin position="221"/>
        <end position="242"/>
    </location>
</feature>
<feature type="region of interest" description="Disordered" evidence="1">
    <location>
        <begin position="96"/>
        <end position="187"/>
    </location>
</feature>
<keyword evidence="3" id="KW-1185">Reference proteome</keyword>
<feature type="compositionally biased region" description="Polar residues" evidence="1">
    <location>
        <begin position="169"/>
        <end position="180"/>
    </location>
</feature>
<dbReference type="PANTHER" id="PTHR47490">
    <property type="entry name" value="PROTEIN BLISTER"/>
    <property type="match status" value="1"/>
</dbReference>
<feature type="compositionally biased region" description="Low complexity" evidence="1">
    <location>
        <begin position="1"/>
        <end position="14"/>
    </location>
</feature>
<dbReference type="InterPro" id="IPR044194">
    <property type="entry name" value="BLISTER"/>
</dbReference>
<name>A0A392MRP9_9FABA</name>
<dbReference type="EMBL" id="LXQA010017627">
    <property type="protein sequence ID" value="MCH90121.1"/>
    <property type="molecule type" value="Genomic_DNA"/>
</dbReference>
<evidence type="ECO:0000256" key="1">
    <source>
        <dbReference type="SAM" id="MobiDB-lite"/>
    </source>
</evidence>
<feature type="compositionally biased region" description="Basic and acidic residues" evidence="1">
    <location>
        <begin position="159"/>
        <end position="168"/>
    </location>
</feature>
<evidence type="ECO:0000313" key="3">
    <source>
        <dbReference type="Proteomes" id="UP000265520"/>
    </source>
</evidence>
<gene>
    <name evidence="2" type="ORF">A2U01_0011028</name>
</gene>
<proteinExistence type="predicted"/>
<sequence length="242" mass="26766">QESQEFDSSTSQSSLHGINESHSNKNNSSLKDYAVTDGSSPYFPSKIIRENYVDSLQKTKQTNSITLDSGYSHGSVSGGFSNSTSSIFRETFRSDSDLPSLHGTTIPKYDSTGYEARNSSNHTPIHSVSTESSSRKSRPSFLDSINVTKPSMGSPFHQPEQDASKFSHLESSGNDTSESTYFHKPPEETKTVGLFSNLTTAPVFNNSQDTLMIRAKENGMEKKHDYYSSSQNEDFSTLEQVH</sequence>
<dbReference type="PANTHER" id="PTHR47490:SF2">
    <property type="entry name" value="PROTEIN BLISTER"/>
    <property type="match status" value="1"/>
</dbReference>
<organism evidence="2 3">
    <name type="scientific">Trifolium medium</name>
    <dbReference type="NCBI Taxonomy" id="97028"/>
    <lineage>
        <taxon>Eukaryota</taxon>
        <taxon>Viridiplantae</taxon>
        <taxon>Streptophyta</taxon>
        <taxon>Embryophyta</taxon>
        <taxon>Tracheophyta</taxon>
        <taxon>Spermatophyta</taxon>
        <taxon>Magnoliopsida</taxon>
        <taxon>eudicotyledons</taxon>
        <taxon>Gunneridae</taxon>
        <taxon>Pentapetalae</taxon>
        <taxon>rosids</taxon>
        <taxon>fabids</taxon>
        <taxon>Fabales</taxon>
        <taxon>Fabaceae</taxon>
        <taxon>Papilionoideae</taxon>
        <taxon>50 kb inversion clade</taxon>
        <taxon>NPAAA clade</taxon>
        <taxon>Hologalegina</taxon>
        <taxon>IRL clade</taxon>
        <taxon>Trifolieae</taxon>
        <taxon>Trifolium</taxon>
    </lineage>
</organism>
<reference evidence="2 3" key="1">
    <citation type="journal article" date="2018" name="Front. Plant Sci.">
        <title>Red Clover (Trifolium pratense) and Zigzag Clover (T. medium) - A Picture of Genomic Similarities and Differences.</title>
        <authorList>
            <person name="Dluhosova J."/>
            <person name="Istvanek J."/>
            <person name="Nedelnik J."/>
            <person name="Repkova J."/>
        </authorList>
    </citation>
    <scope>NUCLEOTIDE SEQUENCE [LARGE SCALE GENOMIC DNA]</scope>
    <source>
        <strain evidence="3">cv. 10/8</strain>
        <tissue evidence="2">Leaf</tissue>
    </source>
</reference>
<feature type="compositionally biased region" description="Polar residues" evidence="1">
    <location>
        <begin position="20"/>
        <end position="30"/>
    </location>
</feature>